<feature type="chain" id="PRO_5036688436" evidence="1">
    <location>
        <begin position="20"/>
        <end position="371"/>
    </location>
</feature>
<dbReference type="PROSITE" id="PS51257">
    <property type="entry name" value="PROKAR_LIPOPROTEIN"/>
    <property type="match status" value="1"/>
</dbReference>
<dbReference type="InterPro" id="IPR036779">
    <property type="entry name" value="LysM_dom_sf"/>
</dbReference>
<organism evidence="3 4">
    <name type="scientific">Thiothrix unzii</name>
    <dbReference type="NCBI Taxonomy" id="111769"/>
    <lineage>
        <taxon>Bacteria</taxon>
        <taxon>Pseudomonadati</taxon>
        <taxon>Pseudomonadota</taxon>
        <taxon>Gammaproteobacteria</taxon>
        <taxon>Thiotrichales</taxon>
        <taxon>Thiotrichaceae</taxon>
        <taxon>Thiothrix</taxon>
    </lineage>
</organism>
<dbReference type="PANTHER" id="PTHR34700:SF4">
    <property type="entry name" value="PHAGE-LIKE ELEMENT PBSX PROTEIN XKDP"/>
    <property type="match status" value="1"/>
</dbReference>
<dbReference type="SMART" id="SM00257">
    <property type="entry name" value="LysM"/>
    <property type="match status" value="1"/>
</dbReference>
<keyword evidence="4" id="KW-1185">Reference proteome</keyword>
<dbReference type="RefSeq" id="WP_210218897.1">
    <property type="nucleotide sequence ID" value="NZ_CP072793.1"/>
</dbReference>
<dbReference type="Proteomes" id="UP000672009">
    <property type="component" value="Chromosome"/>
</dbReference>
<dbReference type="InterPro" id="IPR052196">
    <property type="entry name" value="Bact_Kbp"/>
</dbReference>
<protein>
    <submittedName>
        <fullName evidence="3">LysM peptidoglycan-binding domain-containing protein</fullName>
    </submittedName>
</protein>
<evidence type="ECO:0000313" key="3">
    <source>
        <dbReference type="EMBL" id="QTR53381.1"/>
    </source>
</evidence>
<dbReference type="SUPFAM" id="SSF54106">
    <property type="entry name" value="LysM domain"/>
    <property type="match status" value="1"/>
</dbReference>
<name>A0A975F8I1_9GAMM</name>
<dbReference type="KEGG" id="tun:J9260_17025"/>
<accession>A0A975F8I1</accession>
<dbReference type="Pfam" id="PF01476">
    <property type="entry name" value="LysM"/>
    <property type="match status" value="1"/>
</dbReference>
<dbReference type="InterPro" id="IPR018392">
    <property type="entry name" value="LysM"/>
</dbReference>
<feature type="signal peptide" evidence="1">
    <location>
        <begin position="1"/>
        <end position="19"/>
    </location>
</feature>
<dbReference type="Gene3D" id="3.10.350.10">
    <property type="entry name" value="LysM domain"/>
    <property type="match status" value="1"/>
</dbReference>
<dbReference type="PROSITE" id="PS51782">
    <property type="entry name" value="LYSM"/>
    <property type="match status" value="1"/>
</dbReference>
<gene>
    <name evidence="3" type="ORF">J9260_17025</name>
</gene>
<proteinExistence type="predicted"/>
<sequence length="371" mass="41232">MRHSSSFFWKALLVSTASAAVLSGCGATPNKPEHDPYDRYYGQPETTSRNTISHSDIVVNPAAPRSYVVQKGDTLWGIARKFLNTPWYWPEVWDKNQRIKNPHLIYPGDVLHLEYAQGNGNKLVPRIRIDRHGSGEPISSLTPFMAWPRVLDEATIKNAPYLLASQDNHTLIGSGETIYIKNLRDTPQGSRCALFTPNKALHDPQTGALLGYEVIYNGYSRVTRIGDPSTATVVEAIREIRQGDRVFQPVDETAYLNVPIHMPNFTVRADVISLFDAEAVSGTHMIATINKGHRDNIQVGHTLGLYAQGKTVNDPHTLRKTREGAVIPVESQLPPEKAANLVIYKVTDKVSYGLILDATREIRTGYKVGNP</sequence>
<dbReference type="PANTHER" id="PTHR34700">
    <property type="entry name" value="POTASSIUM BINDING PROTEIN KBP"/>
    <property type="match status" value="1"/>
</dbReference>
<feature type="domain" description="LysM" evidence="2">
    <location>
        <begin position="65"/>
        <end position="113"/>
    </location>
</feature>
<evidence type="ECO:0000256" key="1">
    <source>
        <dbReference type="SAM" id="SignalP"/>
    </source>
</evidence>
<reference evidence="3" key="1">
    <citation type="submission" date="2021-04" db="EMBL/GenBank/DDBJ databases">
        <title>Genomics, taxonomy and metabolism of representatives of sulfur bacteria of the genus Thiothrix: Thiothrix fructosivorans QT, Thiothrix unzii A1T and three new species, Thiothrix subterranea sp. nov., Thiothrix litoralis sp. nov. and 'Candidatus Thiothrix anitrata' sp. nov.</title>
        <authorList>
            <person name="Ravin N.V."/>
            <person name="Smolyakov D."/>
            <person name="Rudenko T.S."/>
            <person name="Mardanov A.V."/>
            <person name="Beletsky A.V."/>
            <person name="Markov N.D."/>
            <person name="Fomenkov A.I."/>
            <person name="Roberts R.J."/>
            <person name="Karnachuk O.V."/>
            <person name="Novikov A."/>
            <person name="Grabovich M.Y."/>
        </authorList>
    </citation>
    <scope>NUCLEOTIDE SEQUENCE</scope>
    <source>
        <strain evidence="3">A1</strain>
    </source>
</reference>
<evidence type="ECO:0000313" key="4">
    <source>
        <dbReference type="Proteomes" id="UP000672009"/>
    </source>
</evidence>
<evidence type="ECO:0000259" key="2">
    <source>
        <dbReference type="PROSITE" id="PS51782"/>
    </source>
</evidence>
<dbReference type="CDD" id="cd00118">
    <property type="entry name" value="LysM"/>
    <property type="match status" value="1"/>
</dbReference>
<keyword evidence="1" id="KW-0732">Signal</keyword>
<dbReference type="AlphaFoldDB" id="A0A975F8I1"/>
<dbReference type="EMBL" id="CP072793">
    <property type="protein sequence ID" value="QTR53381.1"/>
    <property type="molecule type" value="Genomic_DNA"/>
</dbReference>